<reference evidence="1" key="1">
    <citation type="submission" date="2021-08" db="EMBL/GenBank/DDBJ databases">
        <title>The first chromosome-level gecko genome reveals the dynamic sex chromosomes of Neotropical dwarf geckos (Sphaerodactylidae: Sphaerodactylus).</title>
        <authorList>
            <person name="Pinto B.J."/>
            <person name="Keating S.E."/>
            <person name="Gamble T."/>
        </authorList>
    </citation>
    <scope>NUCLEOTIDE SEQUENCE</scope>
    <source>
        <strain evidence="1">TG3544</strain>
    </source>
</reference>
<comment type="caution">
    <text evidence="1">The sequence shown here is derived from an EMBL/GenBank/DDBJ whole genome shotgun (WGS) entry which is preliminary data.</text>
</comment>
<sequence>MYGPGTATLVCASEVGSWSYSNRHSHILAGVNGEAGAKSDLMVFSPNIPVLAENGRELVLNSAGQLSIDLK</sequence>
<dbReference type="Proteomes" id="UP000827872">
    <property type="component" value="Linkage Group LG14"/>
</dbReference>
<evidence type="ECO:0000313" key="2">
    <source>
        <dbReference type="Proteomes" id="UP000827872"/>
    </source>
</evidence>
<protein>
    <submittedName>
        <fullName evidence="1">Uncharacterized protein</fullName>
    </submittedName>
</protein>
<keyword evidence="2" id="KW-1185">Reference proteome</keyword>
<organism evidence="1 2">
    <name type="scientific">Sphaerodactylus townsendi</name>
    <dbReference type="NCBI Taxonomy" id="933632"/>
    <lineage>
        <taxon>Eukaryota</taxon>
        <taxon>Metazoa</taxon>
        <taxon>Chordata</taxon>
        <taxon>Craniata</taxon>
        <taxon>Vertebrata</taxon>
        <taxon>Euteleostomi</taxon>
        <taxon>Lepidosauria</taxon>
        <taxon>Squamata</taxon>
        <taxon>Bifurcata</taxon>
        <taxon>Gekkota</taxon>
        <taxon>Sphaerodactylidae</taxon>
        <taxon>Sphaerodactylus</taxon>
    </lineage>
</organism>
<evidence type="ECO:0000313" key="1">
    <source>
        <dbReference type="EMBL" id="KAH7989784.1"/>
    </source>
</evidence>
<gene>
    <name evidence="1" type="ORF">K3G42_014490</name>
</gene>
<dbReference type="EMBL" id="CM037627">
    <property type="protein sequence ID" value="KAH7989784.1"/>
    <property type="molecule type" value="Genomic_DNA"/>
</dbReference>
<proteinExistence type="predicted"/>
<name>A0ACB8EBR2_9SAUR</name>
<accession>A0ACB8EBR2</accession>